<organism evidence="6 7">
    <name type="scientific">Candidatus Saccharicenans subterraneus</name>
    <dbReference type="NCBI Taxonomy" id="2508984"/>
    <lineage>
        <taxon>Bacteria</taxon>
        <taxon>Candidatus Aminicenantota</taxon>
        <taxon>Candidatus Aminicenantia</taxon>
        <taxon>Candidatus Aminicenantales</taxon>
        <taxon>Candidatus Saccharicenantaceae</taxon>
        <taxon>Candidatus Saccharicenans</taxon>
    </lineage>
</organism>
<dbReference type="Pfam" id="PF25881">
    <property type="entry name" value="HH_YBHG"/>
    <property type="match status" value="1"/>
</dbReference>
<keyword evidence="2 3" id="KW-0175">Coiled coil</keyword>
<accession>A0A3E2BM86</accession>
<name>A0A3E2BM86_9BACT</name>
<evidence type="ECO:0000256" key="1">
    <source>
        <dbReference type="ARBA" id="ARBA00004196"/>
    </source>
</evidence>
<feature type="domain" description="CusB-like beta-barrel" evidence="5">
    <location>
        <begin position="268"/>
        <end position="347"/>
    </location>
</feature>
<feature type="coiled-coil region" evidence="3">
    <location>
        <begin position="105"/>
        <end position="222"/>
    </location>
</feature>
<dbReference type="InterPro" id="IPR059052">
    <property type="entry name" value="HH_YbhG-like"/>
</dbReference>
<evidence type="ECO:0000259" key="5">
    <source>
        <dbReference type="Pfam" id="PF25954"/>
    </source>
</evidence>
<dbReference type="Gene3D" id="1.10.287.470">
    <property type="entry name" value="Helix hairpin bin"/>
    <property type="match status" value="1"/>
</dbReference>
<dbReference type="Gene3D" id="2.40.30.170">
    <property type="match status" value="1"/>
</dbReference>
<protein>
    <submittedName>
        <fullName evidence="6">HlyD family secretion protein</fullName>
    </submittedName>
</protein>
<evidence type="ECO:0000313" key="6">
    <source>
        <dbReference type="EMBL" id="RFT15865.1"/>
    </source>
</evidence>
<dbReference type="Gene3D" id="2.40.50.100">
    <property type="match status" value="2"/>
</dbReference>
<dbReference type="InterPro" id="IPR058792">
    <property type="entry name" value="Beta-barrel_RND_2"/>
</dbReference>
<comment type="caution">
    <text evidence="6">The sequence shown here is derived from an EMBL/GenBank/DDBJ whole genome shotgun (WGS) entry which is preliminary data.</text>
</comment>
<dbReference type="EMBL" id="QUAH01000006">
    <property type="protein sequence ID" value="RFT15865.1"/>
    <property type="molecule type" value="Genomic_DNA"/>
</dbReference>
<sequence>MRSFESVNKGDINKNKNGNKKRPRLVLPYFLAIAFLGLVLSLSPGCRKAANNGLIRVTGTIESRSARISPRVSGRVLRVVVEEGQSVEPGQVLVELDHEYLDLQLRQAEASVAAARAQLELLRKGARSEDIAQAEQQLKQAEISLAQARKDAERFRSLYEKGSATQKQKDDAETRLALAEVQFNQAQEALKKLKSLARPEEIQAAEARLRQAEAAVDLLRKNIEDSTVISPVKGVVTEKAVEPGELVNPGTTLVTISCLDPVHLWVYVTTGELGRVRLGEVAEVTIDSFPGKTFEGKIIYISPEAEFTPKNIQTREDRVKLVFAVKIELPNPEGQLKPGLPAEAVIRTE</sequence>
<dbReference type="SUPFAM" id="SSF111369">
    <property type="entry name" value="HlyD-like secretion proteins"/>
    <property type="match status" value="2"/>
</dbReference>
<dbReference type="PANTHER" id="PTHR32347:SF23">
    <property type="entry name" value="BLL5650 PROTEIN"/>
    <property type="match status" value="1"/>
</dbReference>
<evidence type="ECO:0000259" key="4">
    <source>
        <dbReference type="Pfam" id="PF25881"/>
    </source>
</evidence>
<reference evidence="6 7" key="1">
    <citation type="submission" date="2018-08" db="EMBL/GenBank/DDBJ databases">
        <title>Genome analysis of the thermophilic bacterium of the candidate phylum Aminicenantes from deep subsurface aquifer revealed its physiology and ecological role.</title>
        <authorList>
            <person name="Kadnikov V.V."/>
            <person name="Mardanov A.V."/>
            <person name="Beletsky A.V."/>
            <person name="Karnachuk O.V."/>
            <person name="Ravin N.V."/>
        </authorList>
    </citation>
    <scope>NUCLEOTIDE SEQUENCE [LARGE SCALE GENOMIC DNA]</scope>
    <source>
        <strain evidence="6">BY38</strain>
    </source>
</reference>
<evidence type="ECO:0000313" key="7">
    <source>
        <dbReference type="Proteomes" id="UP000257323"/>
    </source>
</evidence>
<dbReference type="PANTHER" id="PTHR32347">
    <property type="entry name" value="EFFLUX SYSTEM COMPONENT YKNX-RELATED"/>
    <property type="match status" value="1"/>
</dbReference>
<feature type="domain" description="YbhG-like alpha-helical hairpin" evidence="4">
    <location>
        <begin position="96"/>
        <end position="225"/>
    </location>
</feature>
<evidence type="ECO:0000256" key="3">
    <source>
        <dbReference type="SAM" id="Coils"/>
    </source>
</evidence>
<dbReference type="Pfam" id="PF25954">
    <property type="entry name" value="Beta-barrel_RND_2"/>
    <property type="match status" value="1"/>
</dbReference>
<comment type="subcellular location">
    <subcellularLocation>
        <location evidence="1">Cell envelope</location>
    </subcellularLocation>
</comment>
<evidence type="ECO:0000256" key="2">
    <source>
        <dbReference type="ARBA" id="ARBA00023054"/>
    </source>
</evidence>
<dbReference type="InterPro" id="IPR050465">
    <property type="entry name" value="UPF0194_transport"/>
</dbReference>
<dbReference type="Proteomes" id="UP000257323">
    <property type="component" value="Unassembled WGS sequence"/>
</dbReference>
<dbReference type="GO" id="GO:0030313">
    <property type="term" value="C:cell envelope"/>
    <property type="evidence" value="ECO:0007669"/>
    <property type="project" value="UniProtKB-SubCell"/>
</dbReference>
<dbReference type="AlphaFoldDB" id="A0A3E2BM86"/>
<gene>
    <name evidence="6" type="ORF">OP8BY_2263</name>
</gene>
<proteinExistence type="predicted"/>